<feature type="domain" description="HTH myb-type" evidence="6">
    <location>
        <begin position="367"/>
        <end position="418"/>
    </location>
</feature>
<dbReference type="CDD" id="cd00167">
    <property type="entry name" value="SANT"/>
    <property type="match status" value="3"/>
</dbReference>
<dbReference type="Gene3D" id="1.10.10.60">
    <property type="entry name" value="Homeodomain-like"/>
    <property type="match status" value="3"/>
</dbReference>
<evidence type="ECO:0000256" key="1">
    <source>
        <dbReference type="ARBA" id="ARBA00023015"/>
    </source>
</evidence>
<dbReference type="GO" id="GO:0001006">
    <property type="term" value="F:RNA polymerase III type 3 promoter sequence-specific DNA binding"/>
    <property type="evidence" value="ECO:0007669"/>
    <property type="project" value="TreeGrafter"/>
</dbReference>
<name>A0A818ST37_9BILA</name>
<dbReference type="PROSITE" id="PS51294">
    <property type="entry name" value="HTH_MYB"/>
    <property type="match status" value="1"/>
</dbReference>
<dbReference type="SMART" id="SM00717">
    <property type="entry name" value="SANT"/>
    <property type="match status" value="3"/>
</dbReference>
<evidence type="ECO:0000313" key="8">
    <source>
        <dbReference type="Proteomes" id="UP000663836"/>
    </source>
</evidence>
<dbReference type="AlphaFoldDB" id="A0A818ST37"/>
<dbReference type="PROSITE" id="PS50090">
    <property type="entry name" value="MYB_LIKE"/>
    <property type="match status" value="3"/>
</dbReference>
<reference evidence="7" key="1">
    <citation type="submission" date="2021-02" db="EMBL/GenBank/DDBJ databases">
        <authorList>
            <person name="Nowell W R."/>
        </authorList>
    </citation>
    <scope>NUCLEOTIDE SEQUENCE</scope>
</reference>
<comment type="caution">
    <text evidence="7">The sequence shown here is derived from an EMBL/GenBank/DDBJ whole genome shotgun (WGS) entry which is preliminary data.</text>
</comment>
<keyword evidence="3" id="KW-0804">Transcription</keyword>
<dbReference type="PANTHER" id="PTHR46621">
    <property type="entry name" value="SNRNA-ACTIVATING PROTEIN COMPLEX SUBUNIT 4"/>
    <property type="match status" value="1"/>
</dbReference>
<accession>A0A818ST37</accession>
<evidence type="ECO:0000313" key="7">
    <source>
        <dbReference type="EMBL" id="CAF3670306.1"/>
    </source>
</evidence>
<dbReference type="GO" id="GO:0000978">
    <property type="term" value="F:RNA polymerase II cis-regulatory region sequence-specific DNA binding"/>
    <property type="evidence" value="ECO:0007669"/>
    <property type="project" value="TreeGrafter"/>
</dbReference>
<feature type="domain" description="Myb-like" evidence="5">
    <location>
        <begin position="368"/>
        <end position="414"/>
    </location>
</feature>
<dbReference type="PANTHER" id="PTHR46621:SF1">
    <property type="entry name" value="SNRNA-ACTIVATING PROTEIN COMPLEX SUBUNIT 4"/>
    <property type="match status" value="1"/>
</dbReference>
<proteinExistence type="predicted"/>
<sequence>MNITNSLVNSNTIAPRNSSEHVQIESNNWIEKEQMCDIMQALLLFRLRQTYLDSSMNLIFGQIKIGKILMARYYEEIMLDMETNMHVISNTLLHLRNQLIDSHHQINMADVIKNDIEKIERALNIRVDDVEIEVALNAAFPQAISTLFDKEQIKNEQIDETPNCYDFVENLNSNPHRIDHSSLLTFATALNLCYQRNLFQFSKHCQSIDTSNKSNQSINEILPIQNFDIDSNYVSNHLTTNNESIQNIRRMMQREEKARSNETIEKLIESVARSIRQNKEHELIRRIEILQTSTRDSNIVNEELQTAKNMLDDLRILSSRELIQQRNINSSIDWTNISEIFMNNQYTEKHCRHAWQQLCLPVISYNQNWSSEEDQLLINTVQIYGAYADQWERIALNFPQRSPYMCANRYMFLENTRLNKIKFSKDQINELKQVIEGYRHKNYVPLNKIAYKLGYSLSTVRREWRNIDPNVRRGPWQVDEDEALLRSVLKQSNRGTINWNLVACDVPGRSQTKCYHRYIHLTRKYLKTEFQPKDDQLLIEQHQLKNARWSQIQPLFPGRSCYTLQNRWRKLIQYRQINELFTSQQLNVQLFILKQFPAKTTVTPSYNNLYHAPNFQLTYDQLQCLTSNSLFKQFCNEIDLHSVINRIGIRQFLNKLSTSTNIQQIKQLFFSLKRTRQKQLK</sequence>
<evidence type="ECO:0000256" key="4">
    <source>
        <dbReference type="ARBA" id="ARBA00023242"/>
    </source>
</evidence>
<dbReference type="GO" id="GO:0042796">
    <property type="term" value="P:snRNA transcription by RNA polymerase III"/>
    <property type="evidence" value="ECO:0007669"/>
    <property type="project" value="TreeGrafter"/>
</dbReference>
<dbReference type="InterPro" id="IPR017930">
    <property type="entry name" value="Myb_dom"/>
</dbReference>
<dbReference type="Pfam" id="PF00249">
    <property type="entry name" value="Myb_DNA-binding"/>
    <property type="match status" value="2"/>
</dbReference>
<dbReference type="InterPro" id="IPR001005">
    <property type="entry name" value="SANT/Myb"/>
</dbReference>
<protein>
    <submittedName>
        <fullName evidence="7">Uncharacterized protein</fullName>
    </submittedName>
</protein>
<dbReference type="SUPFAM" id="SSF46689">
    <property type="entry name" value="Homeodomain-like"/>
    <property type="match status" value="2"/>
</dbReference>
<dbReference type="GO" id="GO:0042795">
    <property type="term" value="P:snRNA transcription by RNA polymerase II"/>
    <property type="evidence" value="ECO:0007669"/>
    <property type="project" value="TreeGrafter"/>
</dbReference>
<evidence type="ECO:0000256" key="2">
    <source>
        <dbReference type="ARBA" id="ARBA00023125"/>
    </source>
</evidence>
<gene>
    <name evidence="7" type="ORF">JBS370_LOCUS7489</name>
</gene>
<evidence type="ECO:0000259" key="6">
    <source>
        <dbReference type="PROSITE" id="PS51294"/>
    </source>
</evidence>
<keyword evidence="1" id="KW-0805">Transcription regulation</keyword>
<dbReference type="InterPro" id="IPR009057">
    <property type="entry name" value="Homeodomain-like_sf"/>
</dbReference>
<feature type="domain" description="Myb-like" evidence="5">
    <location>
        <begin position="468"/>
        <end position="522"/>
    </location>
</feature>
<feature type="domain" description="Myb-like" evidence="5">
    <location>
        <begin position="527"/>
        <end position="572"/>
    </location>
</feature>
<dbReference type="GO" id="GO:0019185">
    <property type="term" value="C:snRNA-activating protein complex"/>
    <property type="evidence" value="ECO:0007669"/>
    <property type="project" value="TreeGrafter"/>
</dbReference>
<evidence type="ECO:0000259" key="5">
    <source>
        <dbReference type="PROSITE" id="PS50090"/>
    </source>
</evidence>
<dbReference type="EMBL" id="CAJOBD010000447">
    <property type="protein sequence ID" value="CAF3670306.1"/>
    <property type="molecule type" value="Genomic_DNA"/>
</dbReference>
<evidence type="ECO:0000256" key="3">
    <source>
        <dbReference type="ARBA" id="ARBA00023163"/>
    </source>
</evidence>
<keyword evidence="2" id="KW-0238">DNA-binding</keyword>
<keyword evidence="4" id="KW-0539">Nucleus</keyword>
<organism evidence="7 8">
    <name type="scientific">Rotaria sordida</name>
    <dbReference type="NCBI Taxonomy" id="392033"/>
    <lineage>
        <taxon>Eukaryota</taxon>
        <taxon>Metazoa</taxon>
        <taxon>Spiralia</taxon>
        <taxon>Gnathifera</taxon>
        <taxon>Rotifera</taxon>
        <taxon>Eurotatoria</taxon>
        <taxon>Bdelloidea</taxon>
        <taxon>Philodinida</taxon>
        <taxon>Philodinidae</taxon>
        <taxon>Rotaria</taxon>
    </lineage>
</organism>
<dbReference type="Proteomes" id="UP000663836">
    <property type="component" value="Unassembled WGS sequence"/>
</dbReference>
<dbReference type="InterPro" id="IPR051575">
    <property type="entry name" value="Myb-like_DNA-bd"/>
</dbReference>